<evidence type="ECO:0000256" key="1">
    <source>
        <dbReference type="SAM" id="Phobius"/>
    </source>
</evidence>
<keyword evidence="1" id="KW-0472">Membrane</keyword>
<name>A0A0F9ES11_9ZZZZ</name>
<feature type="transmembrane region" description="Helical" evidence="1">
    <location>
        <begin position="100"/>
        <end position="120"/>
    </location>
</feature>
<gene>
    <name evidence="2" type="ORF">LCGC14_2118550</name>
</gene>
<organism evidence="2">
    <name type="scientific">marine sediment metagenome</name>
    <dbReference type="NCBI Taxonomy" id="412755"/>
    <lineage>
        <taxon>unclassified sequences</taxon>
        <taxon>metagenomes</taxon>
        <taxon>ecological metagenomes</taxon>
    </lineage>
</organism>
<comment type="caution">
    <text evidence="2">The sequence shown here is derived from an EMBL/GenBank/DDBJ whole genome shotgun (WGS) entry which is preliminary data.</text>
</comment>
<feature type="transmembrane region" description="Helical" evidence="1">
    <location>
        <begin position="184"/>
        <end position="213"/>
    </location>
</feature>
<feature type="non-terminal residue" evidence="2">
    <location>
        <position position="242"/>
    </location>
</feature>
<dbReference type="EMBL" id="LAZR01026330">
    <property type="protein sequence ID" value="KKL69081.1"/>
    <property type="molecule type" value="Genomic_DNA"/>
</dbReference>
<protein>
    <recommendedName>
        <fullName evidence="3">Glycosyltransferase RgtA/B/C/D-like domain-containing protein</fullName>
    </recommendedName>
</protein>
<feature type="transmembrane region" description="Helical" evidence="1">
    <location>
        <begin position="156"/>
        <end position="172"/>
    </location>
</feature>
<accession>A0A0F9ES11</accession>
<evidence type="ECO:0008006" key="3">
    <source>
        <dbReference type="Google" id="ProtNLM"/>
    </source>
</evidence>
<dbReference type="AlphaFoldDB" id="A0A0F9ES11"/>
<keyword evidence="1" id="KW-0812">Transmembrane</keyword>
<feature type="transmembrane region" description="Helical" evidence="1">
    <location>
        <begin position="132"/>
        <end position="150"/>
    </location>
</feature>
<reference evidence="2" key="1">
    <citation type="journal article" date="2015" name="Nature">
        <title>Complex archaea that bridge the gap between prokaryotes and eukaryotes.</title>
        <authorList>
            <person name="Spang A."/>
            <person name="Saw J.H."/>
            <person name="Jorgensen S.L."/>
            <person name="Zaremba-Niedzwiedzka K."/>
            <person name="Martijn J."/>
            <person name="Lind A.E."/>
            <person name="van Eijk R."/>
            <person name="Schleper C."/>
            <person name="Guy L."/>
            <person name="Ettema T.J."/>
        </authorList>
    </citation>
    <scope>NUCLEOTIDE SEQUENCE</scope>
</reference>
<keyword evidence="1" id="KW-1133">Transmembrane helix</keyword>
<feature type="transmembrane region" description="Helical" evidence="1">
    <location>
        <begin position="20"/>
        <end position="39"/>
    </location>
</feature>
<proteinExistence type="predicted"/>
<evidence type="ECO:0000313" key="2">
    <source>
        <dbReference type="EMBL" id="KKL69081.1"/>
    </source>
</evidence>
<sequence length="242" mass="28464">MVIDYIGDKIMHSLRSKINLKIFFDLLFGFISIIILLFYEVYYFKFFVDDAYISLHYAQNLANYSNIFFNKEGQPVEAYSNFLWILIASIFVKLNLDPMMSMKIFGIILSIGNLFLIYNLSKFFSKNKKRNIFPVFFTCIIPYYGIWAIAGLETQLYILNILIISSCIFSIFSKQKIRIKTTFLFLSIGLLGVCFTRIEGIFIYLICQIFLLFNLISHKSSFNRTFNINNKLIFNIFLFIID</sequence>